<dbReference type="PROSITE" id="PS50850">
    <property type="entry name" value="MFS"/>
    <property type="match status" value="1"/>
</dbReference>
<dbReference type="GO" id="GO:0005886">
    <property type="term" value="C:plasma membrane"/>
    <property type="evidence" value="ECO:0007669"/>
    <property type="project" value="UniProtKB-SubCell"/>
</dbReference>
<accession>A0A2A5J9I2</accession>
<dbReference type="GO" id="GO:0022857">
    <property type="term" value="F:transmembrane transporter activity"/>
    <property type="evidence" value="ECO:0007669"/>
    <property type="project" value="InterPro"/>
</dbReference>
<feature type="transmembrane region" description="Helical" evidence="7">
    <location>
        <begin position="408"/>
        <end position="430"/>
    </location>
</feature>
<gene>
    <name evidence="10" type="ORF">CHR55_16405</name>
    <name evidence="9" type="ORF">PXH69_00770</name>
</gene>
<dbReference type="InterPro" id="IPR036259">
    <property type="entry name" value="MFS_trans_sf"/>
</dbReference>
<protein>
    <submittedName>
        <fullName evidence="10">MFS transporter</fullName>
    </submittedName>
</protein>
<dbReference type="Proteomes" id="UP000230886">
    <property type="component" value="Unassembled WGS sequence"/>
</dbReference>
<dbReference type="Proteomes" id="UP001217325">
    <property type="component" value="Unassembled WGS sequence"/>
</dbReference>
<evidence type="ECO:0000313" key="10">
    <source>
        <dbReference type="EMBL" id="PCK26183.1"/>
    </source>
</evidence>
<evidence type="ECO:0000256" key="7">
    <source>
        <dbReference type="SAM" id="Phobius"/>
    </source>
</evidence>
<evidence type="ECO:0000256" key="6">
    <source>
        <dbReference type="ARBA" id="ARBA00023136"/>
    </source>
</evidence>
<keyword evidence="5 7" id="KW-1133">Transmembrane helix</keyword>
<feature type="transmembrane region" description="Helical" evidence="7">
    <location>
        <begin position="284"/>
        <end position="306"/>
    </location>
</feature>
<comment type="caution">
    <text evidence="10">The sequence shown here is derived from an EMBL/GenBank/DDBJ whole genome shotgun (WGS) entry which is preliminary data.</text>
</comment>
<keyword evidence="2" id="KW-0813">Transport</keyword>
<evidence type="ECO:0000259" key="8">
    <source>
        <dbReference type="PROSITE" id="PS50850"/>
    </source>
</evidence>
<proteinExistence type="predicted"/>
<feature type="transmembrane region" description="Helical" evidence="7">
    <location>
        <begin position="91"/>
        <end position="110"/>
    </location>
</feature>
<dbReference type="EMBL" id="JARDXE010000001">
    <property type="protein sequence ID" value="MDE8643458.1"/>
    <property type="molecule type" value="Genomic_DNA"/>
</dbReference>
<dbReference type="AlphaFoldDB" id="A0A2A5J9I2"/>
<dbReference type="Gene3D" id="1.20.1250.20">
    <property type="entry name" value="MFS general substrate transporter like domains"/>
    <property type="match status" value="2"/>
</dbReference>
<evidence type="ECO:0000256" key="1">
    <source>
        <dbReference type="ARBA" id="ARBA00004651"/>
    </source>
</evidence>
<feature type="transmembrane region" description="Helical" evidence="7">
    <location>
        <begin position="313"/>
        <end position="335"/>
    </location>
</feature>
<name>A0A2A5J9I2_RHOSG</name>
<keyword evidence="3" id="KW-1003">Cell membrane</keyword>
<feature type="domain" description="Major facilitator superfamily (MFS) profile" evidence="8">
    <location>
        <begin position="18"/>
        <end position="434"/>
    </location>
</feature>
<dbReference type="InterPro" id="IPR020846">
    <property type="entry name" value="MFS_dom"/>
</dbReference>
<sequence length="454" mass="48172">MTNNTESAVERPGRSRRASFAAAISTSLEWYDFFIYATAAALVFNSTFFATDSEVVAAMSSFATVAVGFIARPIGGVLAGHFGDRYGRKPVLVAAVVLMAVATSLVGFVPNTNVVWLAPAILVTLRICQGLAVGAQWGGAVLLATENAPADRRGLFGSFAQLGVPIGVVLGNIVFLVLTATLAADSFLSWGWRIPFWISLVMLPVAFLIHRYLEETPEFKALAEKLAESPVVRKSPILEVLKKNPGTVLAAAGANAIGVIFFYTMITGSVQFATTYLEIPRSTVLTYILIACAIQIPLVPLAGYLSDLYGRKLVFGLGTAAMMLWGIPMWLMIGGSSPDTIWPFAVAVIVGVVAMSLQTGTQGTLFAELFPPEIRFSGASLGYQISAIIGGFAPMIMVMLINGNPDNAWKVGSFLAAAGAIGLICLYVIIRRYSGTSPTVASTRVETANAQYAS</sequence>
<feature type="transmembrane region" description="Helical" evidence="7">
    <location>
        <begin position="248"/>
        <end position="272"/>
    </location>
</feature>
<dbReference type="PANTHER" id="PTHR43045:SF1">
    <property type="entry name" value="SHIKIMATE TRANSPORTER"/>
    <property type="match status" value="1"/>
</dbReference>
<reference evidence="10 11" key="1">
    <citation type="submission" date="2017-07" db="EMBL/GenBank/DDBJ databases">
        <title>Draft sequence of Rhodococcus enclensis 23b-28.</title>
        <authorList>
            <person name="Besaury L."/>
            <person name="Sancelme M."/>
            <person name="Amato P."/>
            <person name="Lallement A."/>
            <person name="Delort A.-M."/>
        </authorList>
    </citation>
    <scope>NUCLEOTIDE SEQUENCE [LARGE SCALE GENOMIC DNA]</scope>
    <source>
        <strain evidence="10 11">23b-28</strain>
    </source>
</reference>
<evidence type="ECO:0000313" key="11">
    <source>
        <dbReference type="Proteomes" id="UP000230886"/>
    </source>
</evidence>
<evidence type="ECO:0000256" key="3">
    <source>
        <dbReference type="ARBA" id="ARBA00022475"/>
    </source>
</evidence>
<dbReference type="PANTHER" id="PTHR43045">
    <property type="entry name" value="SHIKIMATE TRANSPORTER"/>
    <property type="match status" value="1"/>
</dbReference>
<evidence type="ECO:0000256" key="5">
    <source>
        <dbReference type="ARBA" id="ARBA00022989"/>
    </source>
</evidence>
<dbReference type="EMBL" id="NOVD01000010">
    <property type="protein sequence ID" value="PCK26183.1"/>
    <property type="molecule type" value="Genomic_DNA"/>
</dbReference>
<evidence type="ECO:0000256" key="4">
    <source>
        <dbReference type="ARBA" id="ARBA00022692"/>
    </source>
</evidence>
<comment type="subcellular location">
    <subcellularLocation>
        <location evidence="1">Cell membrane</location>
        <topology evidence="1">Multi-pass membrane protein</topology>
    </subcellularLocation>
</comment>
<dbReference type="InterPro" id="IPR005829">
    <property type="entry name" value="Sugar_transporter_CS"/>
</dbReference>
<dbReference type="Pfam" id="PF07690">
    <property type="entry name" value="MFS_1"/>
    <property type="match status" value="1"/>
</dbReference>
<keyword evidence="4 7" id="KW-0812">Transmembrane</keyword>
<dbReference type="CDD" id="cd17369">
    <property type="entry name" value="MFS_ShiA_like"/>
    <property type="match status" value="1"/>
</dbReference>
<dbReference type="PROSITE" id="PS00216">
    <property type="entry name" value="SUGAR_TRANSPORT_1"/>
    <property type="match status" value="1"/>
</dbReference>
<reference evidence="9" key="2">
    <citation type="submission" date="2023-02" db="EMBL/GenBank/DDBJ databases">
        <title>A novel hydrolase synthesized by Rhodococcus erythropolis HQ is responsible for the detoxification of Zearalenone.</title>
        <authorList>
            <person name="Hu J."/>
            <person name="Xu J."/>
        </authorList>
    </citation>
    <scope>NUCLEOTIDE SEQUENCE</scope>
    <source>
        <strain evidence="9">HQ</strain>
    </source>
</reference>
<feature type="transmembrane region" description="Helical" evidence="7">
    <location>
        <begin position="56"/>
        <end position="79"/>
    </location>
</feature>
<feature type="transmembrane region" description="Helical" evidence="7">
    <location>
        <begin position="341"/>
        <end position="360"/>
    </location>
</feature>
<dbReference type="RefSeq" id="WP_042451923.1">
    <property type="nucleotide sequence ID" value="NZ_CP088906.1"/>
</dbReference>
<feature type="transmembrane region" description="Helical" evidence="7">
    <location>
        <begin position="20"/>
        <end position="44"/>
    </location>
</feature>
<dbReference type="SUPFAM" id="SSF103473">
    <property type="entry name" value="MFS general substrate transporter"/>
    <property type="match status" value="1"/>
</dbReference>
<dbReference type="InterPro" id="IPR011701">
    <property type="entry name" value="MFS"/>
</dbReference>
<feature type="transmembrane region" description="Helical" evidence="7">
    <location>
        <begin position="116"/>
        <end position="143"/>
    </location>
</feature>
<organism evidence="10 11">
    <name type="scientific">Rhodococcus qingshengii</name>
    <dbReference type="NCBI Taxonomy" id="334542"/>
    <lineage>
        <taxon>Bacteria</taxon>
        <taxon>Bacillati</taxon>
        <taxon>Actinomycetota</taxon>
        <taxon>Actinomycetes</taxon>
        <taxon>Mycobacteriales</taxon>
        <taxon>Nocardiaceae</taxon>
        <taxon>Rhodococcus</taxon>
        <taxon>Rhodococcus erythropolis group</taxon>
    </lineage>
</organism>
<feature type="transmembrane region" description="Helical" evidence="7">
    <location>
        <begin position="194"/>
        <end position="213"/>
    </location>
</feature>
<evidence type="ECO:0000313" key="9">
    <source>
        <dbReference type="EMBL" id="MDE8643458.1"/>
    </source>
</evidence>
<evidence type="ECO:0000256" key="2">
    <source>
        <dbReference type="ARBA" id="ARBA00022448"/>
    </source>
</evidence>
<keyword evidence="6 7" id="KW-0472">Membrane</keyword>
<feature type="transmembrane region" description="Helical" evidence="7">
    <location>
        <begin position="155"/>
        <end position="182"/>
    </location>
</feature>
<feature type="transmembrane region" description="Helical" evidence="7">
    <location>
        <begin position="381"/>
        <end position="402"/>
    </location>
</feature>